<evidence type="ECO:0000256" key="1">
    <source>
        <dbReference type="SAM" id="MobiDB-lite"/>
    </source>
</evidence>
<keyword evidence="3" id="KW-1185">Reference proteome</keyword>
<reference evidence="3" key="1">
    <citation type="journal article" date="2019" name="Int. J. Syst. Evol. Microbiol.">
        <title>The Global Catalogue of Microorganisms (GCM) 10K type strain sequencing project: providing services to taxonomists for standard genome sequencing and annotation.</title>
        <authorList>
            <consortium name="The Broad Institute Genomics Platform"/>
            <consortium name="The Broad Institute Genome Sequencing Center for Infectious Disease"/>
            <person name="Wu L."/>
            <person name="Ma J."/>
        </authorList>
    </citation>
    <scope>NUCLEOTIDE SEQUENCE [LARGE SCALE GENOMIC DNA]</scope>
    <source>
        <strain evidence="3">JCM 16227</strain>
    </source>
</reference>
<dbReference type="RefSeq" id="WP_346077700.1">
    <property type="nucleotide sequence ID" value="NZ_BAAARB010000033.1"/>
</dbReference>
<evidence type="ECO:0000313" key="3">
    <source>
        <dbReference type="Proteomes" id="UP001501170"/>
    </source>
</evidence>
<proteinExistence type="predicted"/>
<name>A0ABP5V3G2_9ACTN</name>
<sequence length="86" mass="9820">MSTTHHDDESVSKNAPYRADRRAAQRADIKRARHSRRIIVHSEQREQPDVRKIARAIIAMAMADAEREAQAQAERQARANSEVSDE</sequence>
<feature type="compositionally biased region" description="Basic and acidic residues" evidence="1">
    <location>
        <begin position="1"/>
        <end position="11"/>
    </location>
</feature>
<comment type="caution">
    <text evidence="2">The sequence shown here is derived from an EMBL/GenBank/DDBJ whole genome shotgun (WGS) entry which is preliminary data.</text>
</comment>
<dbReference type="Proteomes" id="UP001501170">
    <property type="component" value="Unassembled WGS sequence"/>
</dbReference>
<gene>
    <name evidence="2" type="ORF">GCM10009855_36410</name>
</gene>
<organism evidence="2 3">
    <name type="scientific">Gordonia cholesterolivorans</name>
    <dbReference type="NCBI Taxonomy" id="559625"/>
    <lineage>
        <taxon>Bacteria</taxon>
        <taxon>Bacillati</taxon>
        <taxon>Actinomycetota</taxon>
        <taxon>Actinomycetes</taxon>
        <taxon>Mycobacteriales</taxon>
        <taxon>Gordoniaceae</taxon>
        <taxon>Gordonia</taxon>
    </lineage>
</organism>
<dbReference type="EMBL" id="BAAARB010000033">
    <property type="protein sequence ID" value="GAA2393528.1"/>
    <property type="molecule type" value="Genomic_DNA"/>
</dbReference>
<accession>A0ABP5V3G2</accession>
<evidence type="ECO:0000313" key="2">
    <source>
        <dbReference type="EMBL" id="GAA2393528.1"/>
    </source>
</evidence>
<feature type="region of interest" description="Disordered" evidence="1">
    <location>
        <begin position="67"/>
        <end position="86"/>
    </location>
</feature>
<protein>
    <submittedName>
        <fullName evidence="2">Uncharacterized protein</fullName>
    </submittedName>
</protein>
<feature type="compositionally biased region" description="Basic and acidic residues" evidence="1">
    <location>
        <begin position="18"/>
        <end position="30"/>
    </location>
</feature>
<feature type="region of interest" description="Disordered" evidence="1">
    <location>
        <begin position="1"/>
        <end position="32"/>
    </location>
</feature>